<feature type="compositionally biased region" description="Polar residues" evidence="1">
    <location>
        <begin position="157"/>
        <end position="173"/>
    </location>
</feature>
<sequence length="495" mass="57525">MVLRKVVFTHLMLLVTPKEKFDPRAYMRWQNHISQQSLRQPKALQQLCLHAMNKSLIQNDSARPVQNINQVNYLIQIAHQPENTNNKIAMKLKHVAKVITKTFLEKKEIEQCKANEKEVSKKTQQIKRTQTQSKGADPAQSGPSGISKKRRLKKTTSPKQILTDQTNSNQCNTAKGKDVKKTIKKDRSTGKRKSQKDNNIISIQKTTTNRRMTKRKTICSSDTTDESVQISVHSDSDLLDCLSDFELFECDELNKMDSISYEPEIEQIVKDIREIENQIETSKKSDYIEQERKQEINHIKNQTMTLKKYDKVEGNRHDCEKKNNKVTILSSIKFKPENRLFYKIHEPLQLKPIEKDIDLFTNSIPNKKLKQDKVYKTTSKVTKTIIGGNSSLCNEDSECNTYKIGDTVLVRYFKKTWRYYVGVIENINESNQQKPYTISFYKTIHQKSDICFVIPKIEDRDNVPDINIVKEIKLLQIQENPAKYTIMDDDDAVNF</sequence>
<evidence type="ECO:0000313" key="3">
    <source>
        <dbReference type="Proteomes" id="UP001153954"/>
    </source>
</evidence>
<reference evidence="2" key="1">
    <citation type="submission" date="2022-03" db="EMBL/GenBank/DDBJ databases">
        <authorList>
            <person name="Tunstrom K."/>
        </authorList>
    </citation>
    <scope>NUCLEOTIDE SEQUENCE</scope>
</reference>
<evidence type="ECO:0000313" key="2">
    <source>
        <dbReference type="EMBL" id="CAH2106960.1"/>
    </source>
</evidence>
<name>A0AAU9VB41_EUPED</name>
<proteinExistence type="predicted"/>
<protein>
    <submittedName>
        <fullName evidence="2">Uncharacterized protein</fullName>
    </submittedName>
</protein>
<comment type="caution">
    <text evidence="2">The sequence shown here is derived from an EMBL/GenBank/DDBJ whole genome shotgun (WGS) entry which is preliminary data.</text>
</comment>
<feature type="compositionally biased region" description="Basic residues" evidence="1">
    <location>
        <begin position="147"/>
        <end position="156"/>
    </location>
</feature>
<dbReference type="EMBL" id="CAKOGL010000030">
    <property type="protein sequence ID" value="CAH2106960.1"/>
    <property type="molecule type" value="Genomic_DNA"/>
</dbReference>
<organism evidence="2 3">
    <name type="scientific">Euphydryas editha</name>
    <name type="common">Edith's checkerspot</name>
    <dbReference type="NCBI Taxonomy" id="104508"/>
    <lineage>
        <taxon>Eukaryota</taxon>
        <taxon>Metazoa</taxon>
        <taxon>Ecdysozoa</taxon>
        <taxon>Arthropoda</taxon>
        <taxon>Hexapoda</taxon>
        <taxon>Insecta</taxon>
        <taxon>Pterygota</taxon>
        <taxon>Neoptera</taxon>
        <taxon>Endopterygota</taxon>
        <taxon>Lepidoptera</taxon>
        <taxon>Glossata</taxon>
        <taxon>Ditrysia</taxon>
        <taxon>Papilionoidea</taxon>
        <taxon>Nymphalidae</taxon>
        <taxon>Nymphalinae</taxon>
        <taxon>Euphydryas</taxon>
    </lineage>
</organism>
<feature type="region of interest" description="Disordered" evidence="1">
    <location>
        <begin position="115"/>
        <end position="226"/>
    </location>
</feature>
<dbReference type="AlphaFoldDB" id="A0AAU9VB41"/>
<dbReference type="Proteomes" id="UP001153954">
    <property type="component" value="Unassembled WGS sequence"/>
</dbReference>
<accession>A0AAU9VB41</accession>
<keyword evidence="3" id="KW-1185">Reference proteome</keyword>
<gene>
    <name evidence="2" type="ORF">EEDITHA_LOCUS21032</name>
</gene>
<feature type="compositionally biased region" description="Low complexity" evidence="1">
    <location>
        <begin position="122"/>
        <end position="134"/>
    </location>
</feature>
<feature type="compositionally biased region" description="Basic and acidic residues" evidence="1">
    <location>
        <begin position="175"/>
        <end position="189"/>
    </location>
</feature>
<evidence type="ECO:0000256" key="1">
    <source>
        <dbReference type="SAM" id="MobiDB-lite"/>
    </source>
</evidence>